<organism evidence="1 2">
    <name type="scientific">Rhodocytophaga rosea</name>
    <dbReference type="NCBI Taxonomy" id="2704465"/>
    <lineage>
        <taxon>Bacteria</taxon>
        <taxon>Pseudomonadati</taxon>
        <taxon>Bacteroidota</taxon>
        <taxon>Cytophagia</taxon>
        <taxon>Cytophagales</taxon>
        <taxon>Rhodocytophagaceae</taxon>
        <taxon>Rhodocytophaga</taxon>
    </lineage>
</organism>
<proteinExistence type="predicted"/>
<dbReference type="AlphaFoldDB" id="A0A6C0GIK8"/>
<dbReference type="RefSeq" id="WP_162443898.1">
    <property type="nucleotide sequence ID" value="NZ_CP048222.1"/>
</dbReference>
<sequence>MSKLGIGLVIAFLLILTSLGICFSIFKATGWFLSNIDGNKANINYTSIVKEYSLLRTENSVCLKSINGYKRIIPNVDSLNWNDTIITGYSKQQYFKIHTATHEIKYFTAKTNLIKSIYIVPHLTLNEVPGMR</sequence>
<evidence type="ECO:0000313" key="2">
    <source>
        <dbReference type="Proteomes" id="UP000480178"/>
    </source>
</evidence>
<dbReference type="EMBL" id="CP048222">
    <property type="protein sequence ID" value="QHT67876.1"/>
    <property type="molecule type" value="Genomic_DNA"/>
</dbReference>
<protein>
    <submittedName>
        <fullName evidence="1">Uncharacterized protein</fullName>
    </submittedName>
</protein>
<evidence type="ECO:0000313" key="1">
    <source>
        <dbReference type="EMBL" id="QHT67876.1"/>
    </source>
</evidence>
<gene>
    <name evidence="1" type="ORF">GXP67_15125</name>
</gene>
<dbReference type="Proteomes" id="UP000480178">
    <property type="component" value="Chromosome"/>
</dbReference>
<dbReference type="KEGG" id="rhoz:GXP67_15125"/>
<name>A0A6C0GIK8_9BACT</name>
<accession>A0A6C0GIK8</accession>
<keyword evidence="2" id="KW-1185">Reference proteome</keyword>
<reference evidence="1 2" key="1">
    <citation type="submission" date="2020-01" db="EMBL/GenBank/DDBJ databases">
        <authorList>
            <person name="Kim M.K."/>
        </authorList>
    </citation>
    <scope>NUCLEOTIDE SEQUENCE [LARGE SCALE GENOMIC DNA]</scope>
    <source>
        <strain evidence="1 2">172606-1</strain>
    </source>
</reference>